<evidence type="ECO:0000256" key="1">
    <source>
        <dbReference type="SAM" id="MobiDB-lite"/>
    </source>
</evidence>
<dbReference type="Gene3D" id="2.60.98.50">
    <property type="match status" value="1"/>
</dbReference>
<evidence type="ECO:0000256" key="2">
    <source>
        <dbReference type="SAM" id="Phobius"/>
    </source>
</evidence>
<dbReference type="STRING" id="53326.A0A016WHW5"/>
<keyword evidence="2" id="KW-0472">Membrane</keyword>
<keyword evidence="2" id="KW-1133">Transmembrane helix</keyword>
<keyword evidence="2" id="KW-0812">Transmembrane</keyword>
<evidence type="ECO:0000259" key="3">
    <source>
        <dbReference type="Pfam" id="PF07245"/>
    </source>
</evidence>
<sequence>MGRKILNENDFLTLITEIEAMVNSRPLTYAGSTLEDSVVLRPIDFLTQRANVNLFPQEESETKDHDPEYFPTISTREQATQYLEKQMQYLQELWKVWKGNYLLELRNLHQKRIKQKKFTRKQPLPGEVVLLTDENTPRGDWPLGLILELIKDPDGEVRSVKLRTKQSTLERSINMLTPLEISESGNETDEKHGENTDNSESSEKIKERETHQLEIDRPRAKNEETSRTVNRQRPFLPRRAKERAAMTTSVLTDTSTTRRGSCAFWHYWLAATIIATLFSGAQAKNDQQPRLHCVKGGIGIMLPYSHNAIEVCGNNHCIEIKQPSLNFTVQFPAEVTLHTYHVTVKLMSQNTTQSSHWACPPSPFCEQITCNFCSEMVSNPECWPRLAIGITAVLIYITLITITVVVLLLRKIVRGMMILVRNLSFLGDVVTCLRRPFRNQEYEPENIPLVQISNQRRKRWDSSTIIRILTVVITCSTTVLGCQQTIIIPSSVSQCTNENSECINHRTVIAKLNPMQPELCLTLNHGNRTQHVLKVTLEEVVLRCQRETLYFTRNTQVKVQYRKRCPHMGTCTGLKCGKIKPDSLIEELDVANNFTGITYCSESCGGLGCSCGFPSSGCLFYRIYHSPLDEKVFEVFHCPSWHETVKINYQEFRGNTKTTSYRVEIPPRSVKPLGKSTLEITSLSFNPISILTKRFITDGAASAYLHDETAFSYACEAHPDTGNNWKSHCTIKDTCKCTPAEDLVNCYCQNNNVTNIMRLSNTLPLPISNGIVRTEGRNHVPTARSKATSVELAIVFDPQITGMKQEIVEFTCNIVPLTFVGCYNCMQGAVASIICYSDVPKTTAQVTCSTQEFTLMCSPPGKLNQVKLFFNTATVIEQCTALCGSRTTVFRLETTLNYVNGFSPLLKYLRIWDNSSQPETSFDFELPDFGHFLEICRRYVFYTLCILGMLTCATFLSCMYLTALSRSGTQDGASRSLAFIHFFPPARLPLYIFFLLRKTWKLILSLVKATLHILLHFMKIFL</sequence>
<evidence type="ECO:0000313" key="5">
    <source>
        <dbReference type="EMBL" id="EYC38573.1"/>
    </source>
</evidence>
<reference evidence="6" key="1">
    <citation type="journal article" date="2015" name="Nat. Genet.">
        <title>The genome and transcriptome of the zoonotic hookworm Ancylostoma ceylanicum identify infection-specific gene families.</title>
        <authorList>
            <person name="Schwarz E.M."/>
            <person name="Hu Y."/>
            <person name="Antoshechkin I."/>
            <person name="Miller M.M."/>
            <person name="Sternberg P.W."/>
            <person name="Aroian R.V."/>
        </authorList>
    </citation>
    <scope>NUCLEOTIDE SEQUENCE</scope>
    <source>
        <strain evidence="6">HY135</strain>
    </source>
</reference>
<dbReference type="InterPro" id="IPR040676">
    <property type="entry name" value="DUF5641"/>
</dbReference>
<feature type="region of interest" description="Disordered" evidence="1">
    <location>
        <begin position="173"/>
        <end position="252"/>
    </location>
</feature>
<comment type="caution">
    <text evidence="5">The sequence shown here is derived from an EMBL/GenBank/DDBJ whole genome shotgun (WGS) entry which is preliminary data.</text>
</comment>
<accession>A0A016WHW5</accession>
<gene>
    <name evidence="5" type="primary">Acey_s0708.g1708</name>
    <name evidence="5" type="ORF">Y032_0708g1708</name>
</gene>
<keyword evidence="6" id="KW-1185">Reference proteome</keyword>
<evidence type="ECO:0000259" key="4">
    <source>
        <dbReference type="Pfam" id="PF18701"/>
    </source>
</evidence>
<evidence type="ECO:0008006" key="7">
    <source>
        <dbReference type="Google" id="ProtNLM"/>
    </source>
</evidence>
<feature type="domain" description="DUF5641" evidence="4">
    <location>
        <begin position="87"/>
        <end position="179"/>
    </location>
</feature>
<dbReference type="EMBL" id="JARK01000308">
    <property type="protein sequence ID" value="EYC38573.1"/>
    <property type="molecule type" value="Genomic_DNA"/>
</dbReference>
<dbReference type="OrthoDB" id="5844063at2759"/>
<dbReference type="Proteomes" id="UP000024635">
    <property type="component" value="Unassembled WGS sequence"/>
</dbReference>
<feature type="compositionally biased region" description="Basic and acidic residues" evidence="1">
    <location>
        <begin position="188"/>
        <end position="226"/>
    </location>
</feature>
<protein>
    <recommendedName>
        <fullName evidence="7">Phlebovirus glycoprotein G2 fusion domain-containing protein</fullName>
    </recommendedName>
</protein>
<feature type="transmembrane region" description="Helical" evidence="2">
    <location>
        <begin position="465"/>
        <end position="487"/>
    </location>
</feature>
<evidence type="ECO:0000313" key="6">
    <source>
        <dbReference type="Proteomes" id="UP000024635"/>
    </source>
</evidence>
<organism evidence="5 6">
    <name type="scientific">Ancylostoma ceylanicum</name>
    <dbReference type="NCBI Taxonomy" id="53326"/>
    <lineage>
        <taxon>Eukaryota</taxon>
        <taxon>Metazoa</taxon>
        <taxon>Ecdysozoa</taxon>
        <taxon>Nematoda</taxon>
        <taxon>Chromadorea</taxon>
        <taxon>Rhabditida</taxon>
        <taxon>Rhabditina</taxon>
        <taxon>Rhabditomorpha</taxon>
        <taxon>Strongyloidea</taxon>
        <taxon>Ancylostomatidae</taxon>
        <taxon>Ancylostomatinae</taxon>
        <taxon>Ancylostoma</taxon>
    </lineage>
</organism>
<dbReference type="Pfam" id="PF07245">
    <property type="entry name" value="Phlebovirus_G2"/>
    <property type="match status" value="1"/>
</dbReference>
<dbReference type="InterPro" id="IPR009878">
    <property type="entry name" value="Phlebovirus_G2_fusion"/>
</dbReference>
<name>A0A016WHW5_9BILA</name>
<feature type="domain" description="Phlebovirus glycoprotein G2 fusion" evidence="3">
    <location>
        <begin position="482"/>
        <end position="793"/>
    </location>
</feature>
<dbReference type="PANTHER" id="PTHR47331">
    <property type="entry name" value="PHD-TYPE DOMAIN-CONTAINING PROTEIN"/>
    <property type="match status" value="1"/>
</dbReference>
<dbReference type="AlphaFoldDB" id="A0A016WHW5"/>
<dbReference type="Gene3D" id="2.60.40.3770">
    <property type="match status" value="1"/>
</dbReference>
<feature type="transmembrane region" description="Helical" evidence="2">
    <location>
        <begin position="939"/>
        <end position="964"/>
    </location>
</feature>
<proteinExistence type="predicted"/>
<dbReference type="Pfam" id="PF18701">
    <property type="entry name" value="DUF5641"/>
    <property type="match status" value="1"/>
</dbReference>
<feature type="transmembrane region" description="Helical" evidence="2">
    <location>
        <begin position="386"/>
        <end position="409"/>
    </location>
</feature>